<keyword evidence="2" id="KW-0012">Acyltransferase</keyword>
<dbReference type="Gene3D" id="3.40.630.30">
    <property type="match status" value="1"/>
</dbReference>
<proteinExistence type="predicted"/>
<organism evidence="2 3">
    <name type="scientific">Vibrio zhugei</name>
    <dbReference type="NCBI Taxonomy" id="2479546"/>
    <lineage>
        <taxon>Bacteria</taxon>
        <taxon>Pseudomonadati</taxon>
        <taxon>Pseudomonadota</taxon>
        <taxon>Gammaproteobacteria</taxon>
        <taxon>Vibrionales</taxon>
        <taxon>Vibrionaceae</taxon>
        <taxon>Vibrio</taxon>
    </lineage>
</organism>
<accession>A0ABV7CAY5</accession>
<dbReference type="PANTHER" id="PTHR43792">
    <property type="entry name" value="GNAT FAMILY, PUTATIVE (AFU_ORTHOLOGUE AFUA_3G00765)-RELATED-RELATED"/>
    <property type="match status" value="1"/>
</dbReference>
<dbReference type="RefSeq" id="WP_123014376.1">
    <property type="nucleotide sequence ID" value="NZ_AP024912.1"/>
</dbReference>
<dbReference type="GO" id="GO:0016746">
    <property type="term" value="F:acyltransferase activity"/>
    <property type="evidence" value="ECO:0007669"/>
    <property type="project" value="UniProtKB-KW"/>
</dbReference>
<dbReference type="EMBL" id="JBHRSE010000112">
    <property type="protein sequence ID" value="MFC3025257.1"/>
    <property type="molecule type" value="Genomic_DNA"/>
</dbReference>
<dbReference type="EC" id="2.3.-.-" evidence="2"/>
<dbReference type="Pfam" id="PF13302">
    <property type="entry name" value="Acetyltransf_3"/>
    <property type="match status" value="1"/>
</dbReference>
<dbReference type="InterPro" id="IPR000182">
    <property type="entry name" value="GNAT_dom"/>
</dbReference>
<dbReference type="Proteomes" id="UP001595384">
    <property type="component" value="Unassembled WGS sequence"/>
</dbReference>
<evidence type="ECO:0000313" key="2">
    <source>
        <dbReference type="EMBL" id="MFC3025257.1"/>
    </source>
</evidence>
<evidence type="ECO:0000259" key="1">
    <source>
        <dbReference type="PROSITE" id="PS51186"/>
    </source>
</evidence>
<feature type="domain" description="N-acetyltransferase" evidence="1">
    <location>
        <begin position="24"/>
        <end position="164"/>
    </location>
</feature>
<dbReference type="SUPFAM" id="SSF55729">
    <property type="entry name" value="Acyl-CoA N-acyltransferases (Nat)"/>
    <property type="match status" value="1"/>
</dbReference>
<keyword evidence="3" id="KW-1185">Reference proteome</keyword>
<comment type="caution">
    <text evidence="2">The sequence shown here is derived from an EMBL/GenBank/DDBJ whole genome shotgun (WGS) entry which is preliminary data.</text>
</comment>
<evidence type="ECO:0000313" key="3">
    <source>
        <dbReference type="Proteomes" id="UP001595384"/>
    </source>
</evidence>
<dbReference type="InterPro" id="IPR016181">
    <property type="entry name" value="Acyl_CoA_acyltransferase"/>
</dbReference>
<keyword evidence="2" id="KW-0808">Transferase</keyword>
<dbReference type="PROSITE" id="PS51186">
    <property type="entry name" value="GNAT"/>
    <property type="match status" value="1"/>
</dbReference>
<dbReference type="InterPro" id="IPR051531">
    <property type="entry name" value="N-acetyltransferase"/>
</dbReference>
<reference evidence="3" key="1">
    <citation type="journal article" date="2019" name="Int. J. Syst. Evol. Microbiol.">
        <title>The Global Catalogue of Microorganisms (GCM) 10K type strain sequencing project: providing services to taxonomists for standard genome sequencing and annotation.</title>
        <authorList>
            <consortium name="The Broad Institute Genomics Platform"/>
            <consortium name="The Broad Institute Genome Sequencing Center for Infectious Disease"/>
            <person name="Wu L."/>
            <person name="Ma J."/>
        </authorList>
    </citation>
    <scope>NUCLEOTIDE SEQUENCE [LARGE SCALE GENOMIC DNA]</scope>
    <source>
        <strain evidence="3">KCTC 62784</strain>
    </source>
</reference>
<sequence length="167" mass="18792">MNFCEEFTCSKYIFTAVCIDDGAALFDAVSSDKFPSALPLAKIATLDEARQWCSDRASDWNAGTYFVWTCRRQGDLATIGQVTLYPQSNCLALAYWVNPKYWGRGMAVEICQSLIFQISRSGYRGNIWAGVHSWNKRSEAVLRKLGFTKLTNAKELGIYEFNLAIVS</sequence>
<gene>
    <name evidence="2" type="ORF">ACFODT_15750</name>
</gene>
<name>A0ABV7CAY5_9VIBR</name>
<protein>
    <submittedName>
        <fullName evidence="2">GNAT family N-acetyltransferase</fullName>
        <ecNumber evidence="2">2.3.-.-</ecNumber>
    </submittedName>
</protein>